<protein>
    <submittedName>
        <fullName evidence="1">Uncharacterized protein</fullName>
    </submittedName>
</protein>
<dbReference type="EMBL" id="CAJOBJ010345028">
    <property type="protein sequence ID" value="CAF5200242.1"/>
    <property type="molecule type" value="Genomic_DNA"/>
</dbReference>
<dbReference type="Proteomes" id="UP000663834">
    <property type="component" value="Unassembled WGS sequence"/>
</dbReference>
<evidence type="ECO:0000313" key="2">
    <source>
        <dbReference type="EMBL" id="CAF5200242.1"/>
    </source>
</evidence>
<comment type="caution">
    <text evidence="1">The sequence shown here is derived from an EMBL/GenBank/DDBJ whole genome shotgun (WGS) entry which is preliminary data.</text>
</comment>
<dbReference type="EMBL" id="CAJNOW010012932">
    <property type="protein sequence ID" value="CAF1615927.1"/>
    <property type="molecule type" value="Genomic_DNA"/>
</dbReference>
<sequence length="171" mass="19944">MYIVNTQEHIPIIQPIGQMSSVKDYLSKVLLHAMHNFIDVPTIFNESCTCSQCHVENVTLTEQQSFLTLYTTNCEGLMLPDVPLQNFFINEIKEKNAKTCNACGKESDQNQYRRDIVQLPDTLFMAFMPKKYRNNSNDNVLSTEFFIQNYLNMFTYAYPQLVCYPHCKKKE</sequence>
<organism evidence="1 3">
    <name type="scientific">Rotaria magnacalcarata</name>
    <dbReference type="NCBI Taxonomy" id="392030"/>
    <lineage>
        <taxon>Eukaryota</taxon>
        <taxon>Metazoa</taxon>
        <taxon>Spiralia</taxon>
        <taxon>Gnathifera</taxon>
        <taxon>Rotifera</taxon>
        <taxon>Eurotatoria</taxon>
        <taxon>Bdelloidea</taxon>
        <taxon>Philodinida</taxon>
        <taxon>Philodinidae</taxon>
        <taxon>Rotaria</taxon>
    </lineage>
</organism>
<dbReference type="OrthoDB" id="10055649at2759"/>
<evidence type="ECO:0000313" key="1">
    <source>
        <dbReference type="EMBL" id="CAF1615927.1"/>
    </source>
</evidence>
<reference evidence="1" key="1">
    <citation type="submission" date="2021-02" db="EMBL/GenBank/DDBJ databases">
        <authorList>
            <person name="Nowell W R."/>
        </authorList>
    </citation>
    <scope>NUCLEOTIDE SEQUENCE</scope>
</reference>
<dbReference type="Proteomes" id="UP000681720">
    <property type="component" value="Unassembled WGS sequence"/>
</dbReference>
<name>A0A816C518_9BILA</name>
<gene>
    <name evidence="2" type="ORF">GIL414_LOCUS76301</name>
    <name evidence="1" type="ORF">KQP761_LOCUS24003</name>
</gene>
<evidence type="ECO:0000313" key="3">
    <source>
        <dbReference type="Proteomes" id="UP000663834"/>
    </source>
</evidence>
<proteinExistence type="predicted"/>
<accession>A0A816C518</accession>
<dbReference type="AlphaFoldDB" id="A0A816C518"/>